<protein>
    <submittedName>
        <fullName evidence="1">Uncharacterized protein</fullName>
    </submittedName>
</protein>
<sequence length="215" mass="23239">MGKIRELITGADESDKIVQEQNAHLDTLAELADVKAELFTETIAQKLINAGQGTDKTIPITQVQDSITETHAYLSSNADKISGAVTDAVQGFVQGGKENITNGVCKLITTAITALFGESEADDTKFEKYYITLEGVSLIRLDIMGWKRAVKGTSLTTKVEQVSAFVLTKSTVDIAKTDKNTFLDLYQSAILAENPDATMADVIKEANDLYKALTA</sequence>
<dbReference type="EMBL" id="JAKRRX010000301">
    <property type="protein sequence ID" value="MCW8336608.1"/>
    <property type="molecule type" value="Genomic_DNA"/>
</dbReference>
<accession>A0A9X3CIS0</accession>
<gene>
    <name evidence="1" type="ORF">MD483_22635</name>
</gene>
<comment type="caution">
    <text evidence="1">The sequence shown here is derived from an EMBL/GenBank/DDBJ whole genome shotgun (WGS) entry which is preliminary data.</text>
</comment>
<keyword evidence="2" id="KW-1185">Reference proteome</keyword>
<evidence type="ECO:0000313" key="1">
    <source>
        <dbReference type="EMBL" id="MCW8336608.1"/>
    </source>
</evidence>
<organism evidence="1 2">
    <name type="scientific">Vibrio paucivorans</name>
    <dbReference type="NCBI Taxonomy" id="2829489"/>
    <lineage>
        <taxon>Bacteria</taxon>
        <taxon>Pseudomonadati</taxon>
        <taxon>Pseudomonadota</taxon>
        <taxon>Gammaproteobacteria</taxon>
        <taxon>Vibrionales</taxon>
        <taxon>Vibrionaceae</taxon>
        <taxon>Vibrio</taxon>
    </lineage>
</organism>
<proteinExistence type="predicted"/>
<name>A0A9X3CIS0_9VIBR</name>
<dbReference type="RefSeq" id="WP_265689689.1">
    <property type="nucleotide sequence ID" value="NZ_JAKRRX010000301.1"/>
</dbReference>
<evidence type="ECO:0000313" key="2">
    <source>
        <dbReference type="Proteomes" id="UP001155586"/>
    </source>
</evidence>
<dbReference type="AlphaFoldDB" id="A0A9X3CIS0"/>
<dbReference type="Proteomes" id="UP001155586">
    <property type="component" value="Unassembled WGS sequence"/>
</dbReference>
<reference evidence="1" key="1">
    <citation type="submission" date="2022-02" db="EMBL/GenBank/DDBJ databases">
        <title>Vibrio sp. nov., a new bacterium isolated from Bohai sea, China.</title>
        <authorList>
            <person name="Yuan Y."/>
        </authorList>
    </citation>
    <scope>NUCLEOTIDE SEQUENCE</scope>
    <source>
        <strain evidence="1">DBSS07</strain>
    </source>
</reference>